<dbReference type="Proteomes" id="UP000281553">
    <property type="component" value="Unassembled WGS sequence"/>
</dbReference>
<evidence type="ECO:0000313" key="1">
    <source>
        <dbReference type="EMBL" id="VDN30278.1"/>
    </source>
</evidence>
<organism evidence="1 2">
    <name type="scientific">Dibothriocephalus latus</name>
    <name type="common">Fish tapeworm</name>
    <name type="synonym">Diphyllobothrium latum</name>
    <dbReference type="NCBI Taxonomy" id="60516"/>
    <lineage>
        <taxon>Eukaryota</taxon>
        <taxon>Metazoa</taxon>
        <taxon>Spiralia</taxon>
        <taxon>Lophotrochozoa</taxon>
        <taxon>Platyhelminthes</taxon>
        <taxon>Cestoda</taxon>
        <taxon>Eucestoda</taxon>
        <taxon>Diphyllobothriidea</taxon>
        <taxon>Diphyllobothriidae</taxon>
        <taxon>Dibothriocephalus</taxon>
    </lineage>
</organism>
<dbReference type="EMBL" id="UYRU01079608">
    <property type="protein sequence ID" value="VDN30278.1"/>
    <property type="molecule type" value="Genomic_DNA"/>
</dbReference>
<protein>
    <submittedName>
        <fullName evidence="1">Uncharacterized protein</fullName>
    </submittedName>
</protein>
<proteinExistence type="predicted"/>
<gene>
    <name evidence="1" type="ORF">DILT_LOCUS15508</name>
</gene>
<reference evidence="1 2" key="1">
    <citation type="submission" date="2018-11" db="EMBL/GenBank/DDBJ databases">
        <authorList>
            <consortium name="Pathogen Informatics"/>
        </authorList>
    </citation>
    <scope>NUCLEOTIDE SEQUENCE [LARGE SCALE GENOMIC DNA]</scope>
</reference>
<keyword evidence="2" id="KW-1185">Reference proteome</keyword>
<name>A0A3P7N4V8_DIBLA</name>
<evidence type="ECO:0000313" key="2">
    <source>
        <dbReference type="Proteomes" id="UP000281553"/>
    </source>
</evidence>
<accession>A0A3P7N4V8</accession>
<dbReference type="AlphaFoldDB" id="A0A3P7N4V8"/>
<sequence>MQYLVDEPLERLGNMGKDERHPDKCRQVQLCNNARFEDIFGGDKGLIRPRTKRTTSGPECWTWSLDELFGVIKRDQVVTFKEPLNAIFQDIQLTIEKEEKSQLAFLDVLVCRNDFTGLTTEAFSEND</sequence>